<comment type="caution">
    <text evidence="12">The sequence shown here is derived from an EMBL/GenBank/DDBJ whole genome shotgun (WGS) entry which is preliminary data.</text>
</comment>
<dbReference type="InterPro" id="IPR000445">
    <property type="entry name" value="HhH_motif"/>
</dbReference>
<keyword evidence="6 10" id="KW-0408">Iron</keyword>
<evidence type="ECO:0000313" key="13">
    <source>
        <dbReference type="Proteomes" id="UP001466331"/>
    </source>
</evidence>
<dbReference type="NCBIfam" id="TIGR01083">
    <property type="entry name" value="nth"/>
    <property type="match status" value="1"/>
</dbReference>
<gene>
    <name evidence="10 12" type="primary">nth</name>
    <name evidence="12" type="ORF">WKV44_00535</name>
</gene>
<keyword evidence="3 10" id="KW-0479">Metal-binding</keyword>
<feature type="binding site" evidence="10">
    <location>
        <position position="202"/>
    </location>
    <ligand>
        <name>[4Fe-4S] cluster</name>
        <dbReference type="ChEBI" id="CHEBI:49883"/>
    </ligand>
</feature>
<dbReference type="InterPro" id="IPR003265">
    <property type="entry name" value="HhH-GPD_domain"/>
</dbReference>
<evidence type="ECO:0000256" key="10">
    <source>
        <dbReference type="HAMAP-Rule" id="MF_00942"/>
    </source>
</evidence>
<reference evidence="12 13" key="1">
    <citation type="submission" date="2024-03" db="EMBL/GenBank/DDBJ databases">
        <title>Ignisphaera cupida sp. nov., a hyperthermophilic hydrolytic archaeon from a hot spring of Kamchatka, and proposal of Ignisphaeraceae fam. nov.</title>
        <authorList>
            <person name="Podosokorskaya O.A."/>
            <person name="Elcheninov A.G."/>
            <person name="Maltseva A.I."/>
            <person name="Zayulina K.S."/>
            <person name="Novikov A."/>
            <person name="Merkel A.Y."/>
        </authorList>
    </citation>
    <scope>NUCLEOTIDE SEQUENCE [LARGE SCALE GENOMIC DNA]</scope>
    <source>
        <strain evidence="12 13">38H-sp</strain>
    </source>
</reference>
<dbReference type="InterPro" id="IPR011257">
    <property type="entry name" value="DNA_glycosylase"/>
</dbReference>
<accession>A0ABU9U8M3</accession>
<dbReference type="HAMAP" id="MF_00942">
    <property type="entry name" value="Nth"/>
    <property type="match status" value="1"/>
</dbReference>
<dbReference type="RefSeq" id="WP_420068476.1">
    <property type="nucleotide sequence ID" value="NZ_JBCHKQ010000001.1"/>
</dbReference>
<keyword evidence="12" id="KW-0540">Nuclease</keyword>
<keyword evidence="9 10" id="KW-0326">Glycosidase</keyword>
<feature type="binding site" evidence="10">
    <location>
        <position position="193"/>
    </location>
    <ligand>
        <name>[4Fe-4S] cluster</name>
        <dbReference type="ChEBI" id="CHEBI:49883"/>
    </ligand>
</feature>
<evidence type="ECO:0000313" key="12">
    <source>
        <dbReference type="EMBL" id="MEM5947022.1"/>
    </source>
</evidence>
<protein>
    <recommendedName>
        <fullName evidence="10">Endonuclease III</fullName>
        <ecNumber evidence="10">4.2.99.18</ecNumber>
    </recommendedName>
    <alternativeName>
        <fullName evidence="10">DNA-(apurinic or apyrimidinic site) lyase</fullName>
    </alternativeName>
</protein>
<dbReference type="Gene3D" id="1.10.340.30">
    <property type="entry name" value="Hypothetical protein, domain 2"/>
    <property type="match status" value="1"/>
</dbReference>
<dbReference type="SMART" id="SM00478">
    <property type="entry name" value="ENDO3c"/>
    <property type="match status" value="1"/>
</dbReference>
<evidence type="ECO:0000256" key="8">
    <source>
        <dbReference type="ARBA" id="ARBA00023204"/>
    </source>
</evidence>
<comment type="similarity">
    <text evidence="1 10">Belongs to the Nth/MutY family.</text>
</comment>
<dbReference type="PIRSF" id="PIRSF001435">
    <property type="entry name" value="Nth"/>
    <property type="match status" value="1"/>
</dbReference>
<feature type="domain" description="HhH-GPD" evidence="11">
    <location>
        <begin position="37"/>
        <end position="184"/>
    </location>
</feature>
<evidence type="ECO:0000256" key="9">
    <source>
        <dbReference type="ARBA" id="ARBA00023295"/>
    </source>
</evidence>
<dbReference type="PANTHER" id="PTHR10359:SF18">
    <property type="entry name" value="ENDONUCLEASE III"/>
    <property type="match status" value="1"/>
</dbReference>
<dbReference type="Gene3D" id="1.10.1670.10">
    <property type="entry name" value="Helix-hairpin-Helix base-excision DNA repair enzymes (C-terminal)"/>
    <property type="match status" value="1"/>
</dbReference>
<dbReference type="EC" id="4.2.99.18" evidence="10"/>
<keyword evidence="10" id="KW-0238">DNA-binding</keyword>
<dbReference type="InterPro" id="IPR023170">
    <property type="entry name" value="HhH_base_excis_C"/>
</dbReference>
<evidence type="ECO:0000256" key="1">
    <source>
        <dbReference type="ARBA" id="ARBA00008343"/>
    </source>
</evidence>
<keyword evidence="5 10" id="KW-0378">Hydrolase</keyword>
<keyword evidence="12" id="KW-0255">Endonuclease</keyword>
<keyword evidence="4 10" id="KW-0227">DNA damage</keyword>
<dbReference type="Pfam" id="PF00633">
    <property type="entry name" value="HHH"/>
    <property type="match status" value="1"/>
</dbReference>
<keyword evidence="7 10" id="KW-0411">Iron-sulfur</keyword>
<comment type="catalytic activity">
    <reaction evidence="10">
        <text>2'-deoxyribonucleotide-(2'-deoxyribose 5'-phosphate)-2'-deoxyribonucleotide-DNA = a 3'-end 2'-deoxyribonucleotide-(2,3-dehydro-2,3-deoxyribose 5'-phosphate)-DNA + a 5'-end 5'-phospho-2'-deoxyribonucleoside-DNA + H(+)</text>
        <dbReference type="Rhea" id="RHEA:66592"/>
        <dbReference type="Rhea" id="RHEA-COMP:13180"/>
        <dbReference type="Rhea" id="RHEA-COMP:16897"/>
        <dbReference type="Rhea" id="RHEA-COMP:17067"/>
        <dbReference type="ChEBI" id="CHEBI:15378"/>
        <dbReference type="ChEBI" id="CHEBI:136412"/>
        <dbReference type="ChEBI" id="CHEBI:157695"/>
        <dbReference type="ChEBI" id="CHEBI:167181"/>
        <dbReference type="EC" id="4.2.99.18"/>
    </reaction>
</comment>
<evidence type="ECO:0000256" key="3">
    <source>
        <dbReference type="ARBA" id="ARBA00022723"/>
    </source>
</evidence>
<feature type="binding site" evidence="10">
    <location>
        <position position="186"/>
    </location>
    <ligand>
        <name>[4Fe-4S] cluster</name>
        <dbReference type="ChEBI" id="CHEBI:49883"/>
    </ligand>
</feature>
<evidence type="ECO:0000259" key="11">
    <source>
        <dbReference type="SMART" id="SM00478"/>
    </source>
</evidence>
<dbReference type="PANTHER" id="PTHR10359">
    <property type="entry name" value="A/G-SPECIFIC ADENINE GLYCOSYLASE/ENDONUCLEASE III"/>
    <property type="match status" value="1"/>
</dbReference>
<proteinExistence type="inferred from homology"/>
<keyword evidence="10 12" id="KW-0456">Lyase</keyword>
<evidence type="ECO:0000256" key="7">
    <source>
        <dbReference type="ARBA" id="ARBA00023014"/>
    </source>
</evidence>
<dbReference type="InterPro" id="IPR005759">
    <property type="entry name" value="Nth"/>
</dbReference>
<comment type="cofactor">
    <cofactor evidence="10">
        <name>[4Fe-4S] cluster</name>
        <dbReference type="ChEBI" id="CHEBI:49883"/>
    </cofactor>
    <text evidence="10">Binds 1 [4Fe-4S] cluster.</text>
</comment>
<evidence type="ECO:0000256" key="4">
    <source>
        <dbReference type="ARBA" id="ARBA00022763"/>
    </source>
</evidence>
<keyword evidence="8 10" id="KW-0234">DNA repair</keyword>
<dbReference type="EMBL" id="JBCHKQ010000001">
    <property type="protein sequence ID" value="MEM5947022.1"/>
    <property type="molecule type" value="Genomic_DNA"/>
</dbReference>
<organism evidence="12 13">
    <name type="scientific">Rarispira pelagica</name>
    <dbReference type="NCBI Taxonomy" id="3141764"/>
    <lineage>
        <taxon>Bacteria</taxon>
        <taxon>Pseudomonadati</taxon>
        <taxon>Spirochaetota</taxon>
        <taxon>Spirochaetia</taxon>
        <taxon>Winmispirales</taxon>
        <taxon>Winmispiraceae</taxon>
        <taxon>Rarispira</taxon>
    </lineage>
</organism>
<evidence type="ECO:0000256" key="6">
    <source>
        <dbReference type="ARBA" id="ARBA00023004"/>
    </source>
</evidence>
<evidence type="ECO:0000256" key="2">
    <source>
        <dbReference type="ARBA" id="ARBA00022485"/>
    </source>
</evidence>
<dbReference type="GO" id="GO:0140078">
    <property type="term" value="F:class I DNA-(apurinic or apyrimidinic site) endonuclease activity"/>
    <property type="evidence" value="ECO:0007669"/>
    <property type="project" value="UniProtKB-EC"/>
</dbReference>
<keyword evidence="13" id="KW-1185">Reference proteome</keyword>
<dbReference type="Pfam" id="PF00730">
    <property type="entry name" value="HhH-GPD"/>
    <property type="match status" value="1"/>
</dbReference>
<dbReference type="SUPFAM" id="SSF48150">
    <property type="entry name" value="DNA-glycosylase"/>
    <property type="match status" value="1"/>
</dbReference>
<sequence>MNKNFDKIYSILLKAYPDLSSFIEYKQPFELLIGVILSAQSTDRQVNIILPNLFARYPGAAELAQASQKDVEELIRSVGFYRIKAANIIKTADIIHNQHGGTIPSSMEELTALPGVGRKSANVIRGTIYGLPAIIVDTHFMRVSRRLGLTEQKTPEKIEKDLAAKIPPKKQYPLSMTVNRHGRTTCHARKPDCTNCILRDYCPKIGL</sequence>
<dbReference type="InterPro" id="IPR003651">
    <property type="entry name" value="Endonuclease3_FeS-loop_motif"/>
</dbReference>
<keyword evidence="2 10" id="KW-0004">4Fe-4S</keyword>
<dbReference type="SMART" id="SM00525">
    <property type="entry name" value="FES"/>
    <property type="match status" value="1"/>
</dbReference>
<evidence type="ECO:0000256" key="5">
    <source>
        <dbReference type="ARBA" id="ARBA00022801"/>
    </source>
</evidence>
<comment type="function">
    <text evidence="10">DNA repair enzyme that has both DNA N-glycosylase activity and AP-lyase activity. The DNA N-glycosylase activity releases various damaged pyrimidines from DNA by cleaving the N-glycosidic bond, leaving an AP (apurinic/apyrimidinic) site. The AP-lyase activity cleaves the phosphodiester bond 3' to the AP site by a beta-elimination, leaving a 3'-terminal unsaturated sugar and a product with a terminal 5'-phosphate.</text>
</comment>
<name>A0ABU9U8M3_9SPIR</name>
<dbReference type="Pfam" id="PF10576">
    <property type="entry name" value="EndIII_4Fe-2S"/>
    <property type="match status" value="1"/>
</dbReference>
<feature type="binding site" evidence="10">
    <location>
        <position position="196"/>
    </location>
    <ligand>
        <name>[4Fe-4S] cluster</name>
        <dbReference type="ChEBI" id="CHEBI:49883"/>
    </ligand>
</feature>
<dbReference type="CDD" id="cd00056">
    <property type="entry name" value="ENDO3c"/>
    <property type="match status" value="1"/>
</dbReference>
<dbReference type="Proteomes" id="UP001466331">
    <property type="component" value="Unassembled WGS sequence"/>
</dbReference>